<dbReference type="InterPro" id="IPR012001">
    <property type="entry name" value="Thiamin_PyroP_enz_TPP-bd_dom"/>
</dbReference>
<dbReference type="Pfam" id="PF02775">
    <property type="entry name" value="TPP_enzyme_C"/>
    <property type="match status" value="1"/>
</dbReference>
<comment type="caution">
    <text evidence="8">The sequence shown here is derived from an EMBL/GenBank/DDBJ whole genome shotgun (WGS) entry which is preliminary data.</text>
</comment>
<organism evidence="8 9">
    <name type="scientific">Zhongshania aquimaris</name>
    <dbReference type="NCBI Taxonomy" id="2857107"/>
    <lineage>
        <taxon>Bacteria</taxon>
        <taxon>Pseudomonadati</taxon>
        <taxon>Pseudomonadota</taxon>
        <taxon>Gammaproteobacteria</taxon>
        <taxon>Cellvibrionales</taxon>
        <taxon>Spongiibacteraceae</taxon>
        <taxon>Zhongshania</taxon>
    </lineage>
</organism>
<evidence type="ECO:0000313" key="9">
    <source>
        <dbReference type="Proteomes" id="UP001166291"/>
    </source>
</evidence>
<dbReference type="CDD" id="cd07035">
    <property type="entry name" value="TPP_PYR_POX_like"/>
    <property type="match status" value="1"/>
</dbReference>
<dbReference type="PANTHER" id="PTHR18968:SF166">
    <property type="entry name" value="2-HYDROXYACYL-COA LYASE 2"/>
    <property type="match status" value="1"/>
</dbReference>
<evidence type="ECO:0000259" key="7">
    <source>
        <dbReference type="Pfam" id="PF02776"/>
    </source>
</evidence>
<evidence type="ECO:0000259" key="5">
    <source>
        <dbReference type="Pfam" id="PF00205"/>
    </source>
</evidence>
<dbReference type="EMBL" id="JAHWDQ010000004">
    <property type="protein sequence ID" value="MBW2942205.1"/>
    <property type="molecule type" value="Genomic_DNA"/>
</dbReference>
<evidence type="ECO:0000256" key="4">
    <source>
        <dbReference type="RuleBase" id="RU362132"/>
    </source>
</evidence>
<keyword evidence="9" id="KW-1185">Reference proteome</keyword>
<evidence type="ECO:0000256" key="1">
    <source>
        <dbReference type="ARBA" id="ARBA00001964"/>
    </source>
</evidence>
<comment type="cofactor">
    <cofactor evidence="1">
        <name>thiamine diphosphate</name>
        <dbReference type="ChEBI" id="CHEBI:58937"/>
    </cofactor>
</comment>
<gene>
    <name evidence="8" type="ORF">KXJ70_15525</name>
</gene>
<keyword evidence="3 4" id="KW-0786">Thiamine pyrophosphate</keyword>
<dbReference type="RefSeq" id="WP_219044442.1">
    <property type="nucleotide sequence ID" value="NZ_JAHWDQ010000004.1"/>
</dbReference>
<dbReference type="Pfam" id="PF00205">
    <property type="entry name" value="TPP_enzyme_M"/>
    <property type="match status" value="1"/>
</dbReference>
<evidence type="ECO:0000313" key="8">
    <source>
        <dbReference type="EMBL" id="MBW2942205.1"/>
    </source>
</evidence>
<evidence type="ECO:0000256" key="2">
    <source>
        <dbReference type="ARBA" id="ARBA00007812"/>
    </source>
</evidence>
<feature type="domain" description="Thiamine pyrophosphate enzyme N-terminal TPP-binding" evidence="7">
    <location>
        <begin position="6"/>
        <end position="104"/>
    </location>
</feature>
<proteinExistence type="inferred from homology"/>
<protein>
    <submittedName>
        <fullName evidence="8">Thiamine pyrophosphate-binding protein</fullName>
    </submittedName>
</protein>
<reference evidence="8" key="1">
    <citation type="submission" date="2021-07" db="EMBL/GenBank/DDBJ databases">
        <title>Zhongshania sp. CAU 1632 isolated from seawater.</title>
        <authorList>
            <person name="Kim W."/>
        </authorList>
    </citation>
    <scope>NUCLEOTIDE SEQUENCE</scope>
    <source>
        <strain evidence="8">CAU 1632</strain>
    </source>
</reference>
<feature type="domain" description="Thiamine pyrophosphate enzyme central" evidence="5">
    <location>
        <begin position="196"/>
        <end position="338"/>
    </location>
</feature>
<dbReference type="InterPro" id="IPR012000">
    <property type="entry name" value="Thiamin_PyroP_enz_cen_dom"/>
</dbReference>
<sequence>MKVSQTIGSRIADLLIHEGVDKLFTLPEVTFGDIHNRFVEREGRIIAGHHETACAYMAESYAQSTGNIAVTGGNCGPGASNLLPAVVHSDAEGLPVLYLGSERGLMARSSVRSPKFQCPNLVDMVKPVTKFAAILEHPEQVDELFYEAFRQMRYGRPGPVYLGLPFDMLREEYEFEALPAKNLYRPARIMPPSEDIKRVADILESAELPVLMPGAGVRISKTHELLQQLAEILKCPVVRTYGGRGTFPDTHSQVLDFGFGPGLEATQQADVILVVGSSIGEKLMFGDNLYFSEQEGFGDFFGSDQTWIQVEKDPQVAGRNRLIDIALVGNIEDIIPELISELKLRQVRGCSEKLAVWQEQRRDIFQGYIEAAKDITPVHPGRLILEAQKSIPDDAIIVSDGGSIFLWQQRYLNNKHSNFLATLKMGMLGVGLPYAIGAQLAEPGKRVCLVTGDGAIGFYMMEFETAVRYQLPVVIVVAYDQGWALEVPYYEYRFGKTFEVDNEFVRMDRLAMEMGGHGEFCQTTDEIQPAMDRAFASGKPAIVQIVMDRRISAYEAPEADLIYKWHADKVAYI</sequence>
<accession>A0ABS6VWZ7</accession>
<dbReference type="Pfam" id="PF02776">
    <property type="entry name" value="TPP_enzyme_N"/>
    <property type="match status" value="1"/>
</dbReference>
<dbReference type="CDD" id="cd02004">
    <property type="entry name" value="TPP_BZL_OCoD_HPCL"/>
    <property type="match status" value="1"/>
</dbReference>
<dbReference type="InterPro" id="IPR011766">
    <property type="entry name" value="TPP_enzyme_TPP-bd"/>
</dbReference>
<dbReference type="InterPro" id="IPR045229">
    <property type="entry name" value="TPP_enz"/>
</dbReference>
<evidence type="ECO:0000259" key="6">
    <source>
        <dbReference type="Pfam" id="PF02775"/>
    </source>
</evidence>
<evidence type="ECO:0000256" key="3">
    <source>
        <dbReference type="ARBA" id="ARBA00023052"/>
    </source>
</evidence>
<comment type="similarity">
    <text evidence="2 4">Belongs to the TPP enzyme family.</text>
</comment>
<feature type="domain" description="Thiamine pyrophosphate enzyme TPP-binding" evidence="6">
    <location>
        <begin position="400"/>
        <end position="545"/>
    </location>
</feature>
<name>A0ABS6VWZ7_9GAMM</name>
<dbReference type="Proteomes" id="UP001166291">
    <property type="component" value="Unassembled WGS sequence"/>
</dbReference>
<dbReference type="PANTHER" id="PTHR18968">
    <property type="entry name" value="THIAMINE PYROPHOSPHATE ENZYMES"/>
    <property type="match status" value="1"/>
</dbReference>